<feature type="modified residue" description="4-aspartylphosphate" evidence="3">
    <location>
        <position position="58"/>
    </location>
</feature>
<evidence type="ECO:0000259" key="4">
    <source>
        <dbReference type="PROSITE" id="PS50043"/>
    </source>
</evidence>
<gene>
    <name evidence="6" type="ORF">SAMN05444410_11424</name>
</gene>
<dbReference type="SUPFAM" id="SSF46894">
    <property type="entry name" value="C-terminal effector domain of the bipartite response regulators"/>
    <property type="match status" value="1"/>
</dbReference>
<dbReference type="Gene3D" id="3.40.50.2300">
    <property type="match status" value="1"/>
</dbReference>
<dbReference type="GO" id="GO:0000160">
    <property type="term" value="P:phosphorelay signal transduction system"/>
    <property type="evidence" value="ECO:0007669"/>
    <property type="project" value="InterPro"/>
</dbReference>
<dbReference type="CDD" id="cd06170">
    <property type="entry name" value="LuxR_C_like"/>
    <property type="match status" value="1"/>
</dbReference>
<dbReference type="InterPro" id="IPR058245">
    <property type="entry name" value="NreC/VraR/RcsB-like_REC"/>
</dbReference>
<keyword evidence="7" id="KW-1185">Reference proteome</keyword>
<proteinExistence type="predicted"/>
<dbReference type="CDD" id="cd17535">
    <property type="entry name" value="REC_NarL-like"/>
    <property type="match status" value="1"/>
</dbReference>
<accession>A0A8X8LCB2</accession>
<dbReference type="PANTHER" id="PTHR43214:SF43">
    <property type="entry name" value="TWO-COMPONENT RESPONSE REGULATOR"/>
    <property type="match status" value="1"/>
</dbReference>
<organism evidence="6 7">
    <name type="scientific">Hydrobacter penzbergensis</name>
    <dbReference type="NCBI Taxonomy" id="1235997"/>
    <lineage>
        <taxon>Bacteria</taxon>
        <taxon>Pseudomonadati</taxon>
        <taxon>Bacteroidota</taxon>
        <taxon>Chitinophagia</taxon>
        <taxon>Chitinophagales</taxon>
        <taxon>Chitinophagaceae</taxon>
        <taxon>Hydrobacter</taxon>
    </lineage>
</organism>
<reference evidence="6 7" key="1">
    <citation type="submission" date="2016-10" db="EMBL/GenBank/DDBJ databases">
        <authorList>
            <person name="Varghese N."/>
            <person name="Submissions S."/>
        </authorList>
    </citation>
    <scope>NUCLEOTIDE SEQUENCE [LARGE SCALE GENOMIC DNA]</scope>
    <source>
        <strain evidence="6 7">DSM 25353</strain>
    </source>
</reference>
<dbReference type="Pfam" id="PF00072">
    <property type="entry name" value="Response_reg"/>
    <property type="match status" value="1"/>
</dbReference>
<dbReference type="InterPro" id="IPR001789">
    <property type="entry name" value="Sig_transdc_resp-reg_receiver"/>
</dbReference>
<keyword evidence="2" id="KW-0238">DNA-binding</keyword>
<evidence type="ECO:0000259" key="5">
    <source>
        <dbReference type="PROSITE" id="PS50110"/>
    </source>
</evidence>
<dbReference type="PROSITE" id="PS50043">
    <property type="entry name" value="HTH_LUXR_2"/>
    <property type="match status" value="1"/>
</dbReference>
<evidence type="ECO:0000313" key="7">
    <source>
        <dbReference type="Proteomes" id="UP000198711"/>
    </source>
</evidence>
<dbReference type="EMBL" id="FNNO01000014">
    <property type="protein sequence ID" value="SDX35804.1"/>
    <property type="molecule type" value="Genomic_DNA"/>
</dbReference>
<dbReference type="InterPro" id="IPR039420">
    <property type="entry name" value="WalR-like"/>
</dbReference>
<dbReference type="Pfam" id="PF00196">
    <property type="entry name" value="GerE"/>
    <property type="match status" value="1"/>
</dbReference>
<dbReference type="AlphaFoldDB" id="A0A8X8LCB2"/>
<feature type="domain" description="HTH luxR-type" evidence="4">
    <location>
        <begin position="148"/>
        <end position="213"/>
    </location>
</feature>
<dbReference type="InterPro" id="IPR000792">
    <property type="entry name" value="Tscrpt_reg_LuxR_C"/>
</dbReference>
<dbReference type="InterPro" id="IPR011006">
    <property type="entry name" value="CheY-like_superfamily"/>
</dbReference>
<feature type="domain" description="Response regulatory" evidence="5">
    <location>
        <begin position="7"/>
        <end position="123"/>
    </location>
</feature>
<evidence type="ECO:0000313" key="6">
    <source>
        <dbReference type="EMBL" id="SDX35804.1"/>
    </source>
</evidence>
<sequence length="241" mass="26962">MENTKIKVMICDQHLIFRSGLKNVLSDIENVQIVGEATSVEQLVTTALLSAPDLILLDIGMPGMNSETLMKQLEKLIPDCKVVGLAVNGHENSLWEMITAGAAGYILKSASQEEIEEVVGTVQEPYPSHYRPASDKKASVAAMQRSNRKVYDVFFTDREKEIINLICKEYTSKQIAHTLFLSKRTVEGHRTRIMCKMGVKSIAGMISYAYRRGLCRLMLTSIVVYWPGWYSCSLCCDISSL</sequence>
<name>A0A8X8LCB2_9BACT</name>
<dbReference type="PANTHER" id="PTHR43214">
    <property type="entry name" value="TWO-COMPONENT RESPONSE REGULATOR"/>
    <property type="match status" value="1"/>
</dbReference>
<evidence type="ECO:0000256" key="2">
    <source>
        <dbReference type="ARBA" id="ARBA00023125"/>
    </source>
</evidence>
<protein>
    <submittedName>
        <fullName evidence="6">Two component transcriptional regulator, LuxR family</fullName>
    </submittedName>
</protein>
<dbReference type="InterPro" id="IPR016032">
    <property type="entry name" value="Sig_transdc_resp-reg_C-effctor"/>
</dbReference>
<dbReference type="GO" id="GO:0006355">
    <property type="term" value="P:regulation of DNA-templated transcription"/>
    <property type="evidence" value="ECO:0007669"/>
    <property type="project" value="InterPro"/>
</dbReference>
<dbReference type="SUPFAM" id="SSF52172">
    <property type="entry name" value="CheY-like"/>
    <property type="match status" value="1"/>
</dbReference>
<dbReference type="RefSeq" id="WP_092725645.1">
    <property type="nucleotide sequence ID" value="NZ_FNNO01000014.1"/>
</dbReference>
<evidence type="ECO:0000256" key="3">
    <source>
        <dbReference type="PROSITE-ProRule" id="PRU00169"/>
    </source>
</evidence>
<dbReference type="Proteomes" id="UP000198711">
    <property type="component" value="Unassembled WGS sequence"/>
</dbReference>
<comment type="caution">
    <text evidence="6">The sequence shown here is derived from an EMBL/GenBank/DDBJ whole genome shotgun (WGS) entry which is preliminary data.</text>
</comment>
<evidence type="ECO:0000256" key="1">
    <source>
        <dbReference type="ARBA" id="ARBA00022553"/>
    </source>
</evidence>
<dbReference type="GO" id="GO:0003677">
    <property type="term" value="F:DNA binding"/>
    <property type="evidence" value="ECO:0007669"/>
    <property type="project" value="UniProtKB-KW"/>
</dbReference>
<dbReference type="PRINTS" id="PR00038">
    <property type="entry name" value="HTHLUXR"/>
</dbReference>
<dbReference type="PROSITE" id="PS50110">
    <property type="entry name" value="RESPONSE_REGULATORY"/>
    <property type="match status" value="1"/>
</dbReference>
<dbReference type="SMART" id="SM00448">
    <property type="entry name" value="REC"/>
    <property type="match status" value="1"/>
</dbReference>
<keyword evidence="1 3" id="KW-0597">Phosphoprotein</keyword>
<dbReference type="SMART" id="SM00421">
    <property type="entry name" value="HTH_LUXR"/>
    <property type="match status" value="1"/>
</dbReference>